<dbReference type="AlphaFoldDB" id="A0A167PC41"/>
<dbReference type="EMBL" id="KV417275">
    <property type="protein sequence ID" value="KZO98635.1"/>
    <property type="molecule type" value="Genomic_DNA"/>
</dbReference>
<protein>
    <submittedName>
        <fullName evidence="1">Uncharacterized protein</fullName>
    </submittedName>
</protein>
<evidence type="ECO:0000313" key="1">
    <source>
        <dbReference type="EMBL" id="KZO98635.1"/>
    </source>
</evidence>
<organism evidence="1 2">
    <name type="scientific">Calocera viscosa (strain TUFC12733)</name>
    <dbReference type="NCBI Taxonomy" id="1330018"/>
    <lineage>
        <taxon>Eukaryota</taxon>
        <taxon>Fungi</taxon>
        <taxon>Dikarya</taxon>
        <taxon>Basidiomycota</taxon>
        <taxon>Agaricomycotina</taxon>
        <taxon>Dacrymycetes</taxon>
        <taxon>Dacrymycetales</taxon>
        <taxon>Dacrymycetaceae</taxon>
        <taxon>Calocera</taxon>
    </lineage>
</organism>
<proteinExistence type="predicted"/>
<keyword evidence="2" id="KW-1185">Reference proteome</keyword>
<sequence length="180" mass="18803">MLAPLAFWRRSVSTSGRAPSVYVSSTSPVSSPTPRAAAPPTLLAVWCRRQSIKDMPSACRGIGRVVEAACPPPSAVACSCLPRAGSLVFTGKHSGARCILPSPPAGWEMQLPHNRGSFSVYASSTISLGQHRRRSLLPCAAMGADGNAYGLGCLPLLKPDRVVDAACRLPLFPCSLSTGS</sequence>
<evidence type="ECO:0000313" key="2">
    <source>
        <dbReference type="Proteomes" id="UP000076738"/>
    </source>
</evidence>
<gene>
    <name evidence="1" type="ORF">CALVIDRAFT_30075</name>
</gene>
<dbReference type="Proteomes" id="UP000076738">
    <property type="component" value="Unassembled WGS sequence"/>
</dbReference>
<reference evidence="1 2" key="1">
    <citation type="journal article" date="2016" name="Mol. Biol. Evol.">
        <title>Comparative Genomics of Early-Diverging Mushroom-Forming Fungi Provides Insights into the Origins of Lignocellulose Decay Capabilities.</title>
        <authorList>
            <person name="Nagy L.G."/>
            <person name="Riley R."/>
            <person name="Tritt A."/>
            <person name="Adam C."/>
            <person name="Daum C."/>
            <person name="Floudas D."/>
            <person name="Sun H."/>
            <person name="Yadav J.S."/>
            <person name="Pangilinan J."/>
            <person name="Larsson K.H."/>
            <person name="Matsuura K."/>
            <person name="Barry K."/>
            <person name="Labutti K."/>
            <person name="Kuo R."/>
            <person name="Ohm R.A."/>
            <person name="Bhattacharya S.S."/>
            <person name="Shirouzu T."/>
            <person name="Yoshinaga Y."/>
            <person name="Martin F.M."/>
            <person name="Grigoriev I.V."/>
            <person name="Hibbett D.S."/>
        </authorList>
    </citation>
    <scope>NUCLEOTIDE SEQUENCE [LARGE SCALE GENOMIC DNA]</scope>
    <source>
        <strain evidence="1 2">TUFC12733</strain>
    </source>
</reference>
<accession>A0A167PC41</accession>
<name>A0A167PC41_CALVF</name>